<dbReference type="CDD" id="cd00340">
    <property type="entry name" value="GSH_Peroxidase"/>
    <property type="match status" value="1"/>
</dbReference>
<organism evidence="5 6">
    <name type="scientific">Paenibacillus phytorum</name>
    <dbReference type="NCBI Taxonomy" id="2654977"/>
    <lineage>
        <taxon>Bacteria</taxon>
        <taxon>Bacillati</taxon>
        <taxon>Bacillota</taxon>
        <taxon>Bacilli</taxon>
        <taxon>Bacillales</taxon>
        <taxon>Paenibacillaceae</taxon>
        <taxon>Paenibacillus</taxon>
    </lineage>
</organism>
<dbReference type="PROSITE" id="PS51355">
    <property type="entry name" value="GLUTATHIONE_PEROXID_3"/>
    <property type="match status" value="1"/>
</dbReference>
<evidence type="ECO:0000256" key="3">
    <source>
        <dbReference type="ARBA" id="ARBA00023002"/>
    </source>
</evidence>
<comment type="similarity">
    <text evidence="1 4">Belongs to the glutathione peroxidase family.</text>
</comment>
<keyword evidence="2 4" id="KW-0575">Peroxidase</keyword>
<name>A0ABX1Y9U9_9BACL</name>
<dbReference type="PIRSF" id="PIRSF000303">
    <property type="entry name" value="Glutathion_perox"/>
    <property type="match status" value="1"/>
</dbReference>
<evidence type="ECO:0000313" key="5">
    <source>
        <dbReference type="EMBL" id="NOU77001.1"/>
    </source>
</evidence>
<dbReference type="PROSITE" id="PS00460">
    <property type="entry name" value="GLUTATHIONE_PEROXID_1"/>
    <property type="match status" value="1"/>
</dbReference>
<proteinExistence type="inferred from homology"/>
<dbReference type="RefSeq" id="WP_171649538.1">
    <property type="nucleotide sequence ID" value="NZ_WHOA01000251.1"/>
</dbReference>
<dbReference type="InterPro" id="IPR036249">
    <property type="entry name" value="Thioredoxin-like_sf"/>
</dbReference>
<accession>A0ABX1Y9U9</accession>
<dbReference type="Proteomes" id="UP000616779">
    <property type="component" value="Unassembled WGS sequence"/>
</dbReference>
<evidence type="ECO:0000256" key="2">
    <source>
        <dbReference type="ARBA" id="ARBA00022559"/>
    </source>
</evidence>
<dbReference type="Gene3D" id="3.40.30.10">
    <property type="entry name" value="Glutaredoxin"/>
    <property type="match status" value="1"/>
</dbReference>
<evidence type="ECO:0000256" key="1">
    <source>
        <dbReference type="ARBA" id="ARBA00006926"/>
    </source>
</evidence>
<dbReference type="InterPro" id="IPR029760">
    <property type="entry name" value="GPX_CS"/>
</dbReference>
<evidence type="ECO:0000256" key="4">
    <source>
        <dbReference type="RuleBase" id="RU000499"/>
    </source>
</evidence>
<dbReference type="PANTHER" id="PTHR11592:SF78">
    <property type="entry name" value="GLUTATHIONE PEROXIDASE"/>
    <property type="match status" value="1"/>
</dbReference>
<comment type="caution">
    <text evidence="5">The sequence shown here is derived from an EMBL/GenBank/DDBJ whole genome shotgun (WGS) entry which is preliminary data.</text>
</comment>
<dbReference type="EMBL" id="WHOA01000251">
    <property type="protein sequence ID" value="NOU77001.1"/>
    <property type="molecule type" value="Genomic_DNA"/>
</dbReference>
<evidence type="ECO:0000313" key="6">
    <source>
        <dbReference type="Proteomes" id="UP000616779"/>
    </source>
</evidence>
<dbReference type="PRINTS" id="PR01011">
    <property type="entry name" value="GLUTPROXDASE"/>
</dbReference>
<keyword evidence="3 4" id="KW-0560">Oxidoreductase</keyword>
<dbReference type="SUPFAM" id="SSF52833">
    <property type="entry name" value="Thioredoxin-like"/>
    <property type="match status" value="1"/>
</dbReference>
<gene>
    <name evidence="5" type="ORF">GC098_37535</name>
</gene>
<dbReference type="InterPro" id="IPR000889">
    <property type="entry name" value="Glutathione_peroxidase"/>
</dbReference>
<dbReference type="Pfam" id="PF00255">
    <property type="entry name" value="GSHPx"/>
    <property type="match status" value="1"/>
</dbReference>
<sequence length="159" mass="17684">MSIYNIEVQTISGETKSLSEYKGKVLLIVNTASACGLTPHYKGLQSLYEKYQDKGLVVLGFPCNQFGGQEPGTNEEIQSFCELNYKVTFPLFDKIDVKGENAHPLYTYLLSHTPETYRTGEIEWNFVKFLVDASGIVVKQYSASTDPATIAPDIETILA</sequence>
<dbReference type="InterPro" id="IPR029759">
    <property type="entry name" value="GPX_AS"/>
</dbReference>
<dbReference type="PANTHER" id="PTHR11592">
    <property type="entry name" value="GLUTATHIONE PEROXIDASE"/>
    <property type="match status" value="1"/>
</dbReference>
<dbReference type="PROSITE" id="PS00763">
    <property type="entry name" value="GLUTATHIONE_PEROXID_2"/>
    <property type="match status" value="1"/>
</dbReference>
<protein>
    <recommendedName>
        <fullName evidence="4">Glutathione peroxidase</fullName>
    </recommendedName>
</protein>
<keyword evidence="6" id="KW-1185">Reference proteome</keyword>
<reference evidence="5 6" key="1">
    <citation type="submission" date="2019-10" db="EMBL/GenBank/DDBJ databases">
        <title>Description of Paenibacillus terrestris sp. nov.</title>
        <authorList>
            <person name="Carlier A."/>
            <person name="Qi S."/>
        </authorList>
    </citation>
    <scope>NUCLEOTIDE SEQUENCE [LARGE SCALE GENOMIC DNA]</scope>
    <source>
        <strain evidence="5 6">LMG 31458</strain>
    </source>
</reference>